<reference evidence="2" key="1">
    <citation type="submission" date="2016-11" db="EMBL/GenBank/DDBJ databases">
        <authorList>
            <person name="Varghese N."/>
            <person name="Submissions S."/>
        </authorList>
    </citation>
    <scope>NUCLEOTIDE SEQUENCE [LARGE SCALE GENOMIC DNA]</scope>
    <source>
        <strain evidence="2">ALO Sharm</strain>
    </source>
</reference>
<protein>
    <submittedName>
        <fullName evidence="1">2-keto-3-deoxygalactonate kinase</fullName>
    </submittedName>
</protein>
<dbReference type="GO" id="GO:0008671">
    <property type="term" value="F:2-dehydro-3-deoxygalactonokinase activity"/>
    <property type="evidence" value="ECO:0007669"/>
    <property type="project" value="InterPro"/>
</dbReference>
<keyword evidence="1" id="KW-0808">Transferase</keyword>
<dbReference type="RefSeq" id="WP_064700771.1">
    <property type="nucleotide sequence ID" value="NZ_BDEO01000014.1"/>
</dbReference>
<dbReference type="OrthoDB" id="256574at2"/>
<dbReference type="CDD" id="cd24012">
    <property type="entry name" value="ASKHA_NBD_KDGal-kinase"/>
    <property type="match status" value="1"/>
</dbReference>
<dbReference type="Proteomes" id="UP000184248">
    <property type="component" value="Unassembled WGS sequence"/>
</dbReference>
<name>A0A1M6YEV4_9GAMM</name>
<dbReference type="GO" id="GO:0034194">
    <property type="term" value="P:D-galactonate catabolic process"/>
    <property type="evidence" value="ECO:0007669"/>
    <property type="project" value="InterPro"/>
</dbReference>
<keyword evidence="2" id="KW-1185">Reference proteome</keyword>
<sequence length="299" mass="32092">MSERLIAIDWGTSNFRAFLVDRTTGECLDSHRSDAGLRSLSSEAFPHYCQAQVGAWRAGGRVPVYLSGMVGSARGWCEAPQLEVPASATQLAASVMAAPGLSNAWIVPGLKVVQDGHVDVMRGEEVQAFGSLTLRDTTSGLCCLPGTHSKWVRMEQDHLTDFTTAMTGELFHAVRFHTLPGEPSRDHAAFDETGFRQGLEAAMHPDGPLHALFEARSRHLHAGLAAEAVGGFLSGVLIGNEVLSQRKKWQDTSVTLVGSTALNSLYRIALEWAGGSVVEISSDDATLAGLCALARRHET</sequence>
<dbReference type="InterPro" id="IPR007729">
    <property type="entry name" value="DGOK"/>
</dbReference>
<organism evidence="1 2">
    <name type="scientific">Halomonas caseinilytica</name>
    <dbReference type="NCBI Taxonomy" id="438744"/>
    <lineage>
        <taxon>Bacteria</taxon>
        <taxon>Pseudomonadati</taxon>
        <taxon>Pseudomonadota</taxon>
        <taxon>Gammaproteobacteria</taxon>
        <taxon>Oceanospirillales</taxon>
        <taxon>Halomonadaceae</taxon>
        <taxon>Halomonas</taxon>
    </lineage>
</organism>
<dbReference type="InterPro" id="IPR042258">
    <property type="entry name" value="DGOK_N"/>
</dbReference>
<dbReference type="Pfam" id="PF05035">
    <property type="entry name" value="DGOK"/>
    <property type="match status" value="1"/>
</dbReference>
<dbReference type="Gene3D" id="3.30.420.300">
    <property type="entry name" value="2-keto-3-deoxy-galactonokinase, substrate binding domain"/>
    <property type="match status" value="1"/>
</dbReference>
<dbReference type="Gene3D" id="3.30.420.310">
    <property type="entry name" value="2-keto-3-deoxy-galactonokinase, C-terminal domain"/>
    <property type="match status" value="1"/>
</dbReference>
<proteinExistence type="predicted"/>
<gene>
    <name evidence="1" type="ORF">SAMN05192556_108147</name>
</gene>
<dbReference type="AlphaFoldDB" id="A0A1M6YEV4"/>
<dbReference type="EMBL" id="FRAL01000008">
    <property type="protein sequence ID" value="SHL16509.1"/>
    <property type="molecule type" value="Genomic_DNA"/>
</dbReference>
<evidence type="ECO:0000313" key="1">
    <source>
        <dbReference type="EMBL" id="SHL16509.1"/>
    </source>
</evidence>
<dbReference type="InterPro" id="IPR042257">
    <property type="entry name" value="DGOK_C"/>
</dbReference>
<evidence type="ECO:0000313" key="2">
    <source>
        <dbReference type="Proteomes" id="UP000184248"/>
    </source>
</evidence>
<keyword evidence="1" id="KW-0418">Kinase</keyword>
<accession>A0A1M6YEV4</accession>